<evidence type="ECO:0000313" key="2">
    <source>
        <dbReference type="EMBL" id="OGN25054.1"/>
    </source>
</evidence>
<dbReference type="STRING" id="1802695.A3A13_03305"/>
<comment type="caution">
    <text evidence="2">The sequence shown here is derived from an EMBL/GenBank/DDBJ whole genome shotgun (WGS) entry which is preliminary data.</text>
</comment>
<keyword evidence="1" id="KW-1133">Transmembrane helix</keyword>
<name>A0A1F8GI36_9BACT</name>
<reference evidence="2 3" key="1">
    <citation type="journal article" date="2016" name="Nat. Commun.">
        <title>Thousands of microbial genomes shed light on interconnected biogeochemical processes in an aquifer system.</title>
        <authorList>
            <person name="Anantharaman K."/>
            <person name="Brown C.T."/>
            <person name="Hug L.A."/>
            <person name="Sharon I."/>
            <person name="Castelle C.J."/>
            <person name="Probst A.J."/>
            <person name="Thomas B.C."/>
            <person name="Singh A."/>
            <person name="Wilkins M.J."/>
            <person name="Karaoz U."/>
            <person name="Brodie E.L."/>
            <person name="Williams K.H."/>
            <person name="Hubbard S.S."/>
            <person name="Banfield J.F."/>
        </authorList>
    </citation>
    <scope>NUCLEOTIDE SEQUENCE [LARGE SCALE GENOMIC DNA]</scope>
</reference>
<dbReference type="Proteomes" id="UP000178911">
    <property type="component" value="Unassembled WGS sequence"/>
</dbReference>
<dbReference type="EMBL" id="MGKJ01000006">
    <property type="protein sequence ID" value="OGN25054.1"/>
    <property type="molecule type" value="Genomic_DNA"/>
</dbReference>
<keyword evidence="1" id="KW-0812">Transmembrane</keyword>
<keyword evidence="1" id="KW-0472">Membrane</keyword>
<proteinExistence type="predicted"/>
<accession>A0A1F8GI36</accession>
<evidence type="ECO:0008006" key="4">
    <source>
        <dbReference type="Google" id="ProtNLM"/>
    </source>
</evidence>
<feature type="transmembrane region" description="Helical" evidence="1">
    <location>
        <begin position="270"/>
        <end position="290"/>
    </location>
</feature>
<gene>
    <name evidence="2" type="ORF">A3A13_03305</name>
</gene>
<dbReference type="AlphaFoldDB" id="A0A1F8GI36"/>
<organism evidence="2 3">
    <name type="scientific">Candidatus Yanofskybacteria bacterium RIFCSPLOWO2_01_FULL_43_22</name>
    <dbReference type="NCBI Taxonomy" id="1802695"/>
    <lineage>
        <taxon>Bacteria</taxon>
        <taxon>Candidatus Yanofskyibacteriota</taxon>
    </lineage>
</organism>
<evidence type="ECO:0000313" key="3">
    <source>
        <dbReference type="Proteomes" id="UP000178911"/>
    </source>
</evidence>
<protein>
    <recommendedName>
        <fullName evidence="4">DUF3324 domain-containing protein</fullName>
    </recommendedName>
</protein>
<evidence type="ECO:0000256" key="1">
    <source>
        <dbReference type="SAM" id="Phobius"/>
    </source>
</evidence>
<sequence>MILKNKRILSTLVLPLILGSFLVYPNSVSAAVGITIAPVKYKFDVERGQVVENTITVANPNDFVLKVRAEFQDFKVTEDNNIQWLPGDIENPYKMSDWIGIRQDVITLKPKEEQSVPFKISVPKNATAGGKYAAVFFTGVIEGGGNIGAVPRVGALIILNVKGDLKRTGELLNFSGPRIANNGPVNFTLSYLNTGTTHYEAKADFTVKNFFWKSGSFSSETKFVYPNIKRDLKATWNQRALLGVYTIKAKILDGDGNVYEQSKLVIGFPYLYLLILIGVLATLFYLYRWFKKKFKIVRA</sequence>